<dbReference type="SUPFAM" id="SSF53335">
    <property type="entry name" value="S-adenosyl-L-methionine-dependent methyltransferases"/>
    <property type="match status" value="1"/>
</dbReference>
<evidence type="ECO:0000256" key="1">
    <source>
        <dbReference type="ARBA" id="ARBA00008308"/>
    </source>
</evidence>
<dbReference type="Pfam" id="PF06080">
    <property type="entry name" value="DUF938"/>
    <property type="match status" value="1"/>
</dbReference>
<dbReference type="InterPro" id="IPR010342">
    <property type="entry name" value="DUF938"/>
</dbReference>
<accession>H3B760</accession>
<name>H3B760_LATCH</name>
<dbReference type="PANTHER" id="PTHR20974">
    <property type="entry name" value="UPF0585 PROTEIN CG18661"/>
    <property type="match status" value="1"/>
</dbReference>
<dbReference type="InParanoid" id="H3B760"/>
<dbReference type="Bgee" id="ENSLACG00000015617">
    <property type="expression patterns" value="Expressed in chordate pharynx"/>
</dbReference>
<dbReference type="OMA" id="DYYKCLI"/>
<dbReference type="Ensembl" id="ENSLACT00000017861.1">
    <property type="protein sequence ID" value="ENSLACP00000017731.1"/>
    <property type="gene ID" value="ENSLACG00000015617.1"/>
</dbReference>
<proteinExistence type="inferred from homology"/>
<keyword evidence="3" id="KW-1185">Reference proteome</keyword>
<protein>
    <submittedName>
        <fullName evidence="2">Zgc:103625</fullName>
    </submittedName>
</protein>
<organism evidence="2 3">
    <name type="scientific">Latimeria chalumnae</name>
    <name type="common">Coelacanth</name>
    <dbReference type="NCBI Taxonomy" id="7897"/>
    <lineage>
        <taxon>Eukaryota</taxon>
        <taxon>Metazoa</taxon>
        <taxon>Chordata</taxon>
        <taxon>Craniata</taxon>
        <taxon>Vertebrata</taxon>
        <taxon>Euteleostomi</taxon>
        <taxon>Coelacanthiformes</taxon>
        <taxon>Coelacanthidae</taxon>
        <taxon>Latimeria</taxon>
    </lineage>
</organism>
<dbReference type="eggNOG" id="ENOG502R3FB">
    <property type="taxonomic scope" value="Eukaryota"/>
</dbReference>
<dbReference type="GeneTree" id="ENSGT00390000010750"/>
<comment type="similarity">
    <text evidence="1">Belongs to the UPF0585 family.</text>
</comment>
<dbReference type="AlphaFoldDB" id="H3B760"/>
<dbReference type="CDD" id="cd02440">
    <property type="entry name" value="AdoMet_MTases"/>
    <property type="match status" value="1"/>
</dbReference>
<reference evidence="2" key="2">
    <citation type="submission" date="2025-08" db="UniProtKB">
        <authorList>
            <consortium name="Ensembl"/>
        </authorList>
    </citation>
    <scope>IDENTIFICATION</scope>
</reference>
<sequence length="204" mass="22894">MLVSPVAERNKDSILEILSEYLDPKKDHLSTLEVASGSGQHIVHFAKSLTNVTWQPSKISAPSQESICTYIAATKVNNVKKPLYIDVSEPWERWAGLSQRSCDVIVSINMLHFCSFRSVQGLFRGASELLKPRGILIIYGPFAINGIISPKCNMELDRSLQESCPTEGLRDVDVLRQLACKNTLRLETMVDMPEQTKCLIFRRA</sequence>
<evidence type="ECO:0000313" key="3">
    <source>
        <dbReference type="Proteomes" id="UP000008672"/>
    </source>
</evidence>
<dbReference type="Proteomes" id="UP000008672">
    <property type="component" value="Unassembled WGS sequence"/>
</dbReference>
<dbReference type="Gene3D" id="3.40.50.150">
    <property type="entry name" value="Vaccinia Virus protein VP39"/>
    <property type="match status" value="1"/>
</dbReference>
<dbReference type="PANTHER" id="PTHR20974:SF1">
    <property type="entry name" value="METHYLTRANSFERASE-LIKE 26 B"/>
    <property type="match status" value="1"/>
</dbReference>
<dbReference type="HOGENOM" id="CLU_067698_0_0_1"/>
<dbReference type="EMBL" id="AFYH01016943">
    <property type="status" value="NOT_ANNOTATED_CDS"/>
    <property type="molecule type" value="Genomic_DNA"/>
</dbReference>
<evidence type="ECO:0000313" key="2">
    <source>
        <dbReference type="Ensembl" id="ENSLACP00000017731.1"/>
    </source>
</evidence>
<dbReference type="InterPro" id="IPR029063">
    <property type="entry name" value="SAM-dependent_MTases_sf"/>
</dbReference>
<reference evidence="3" key="1">
    <citation type="submission" date="2011-08" db="EMBL/GenBank/DDBJ databases">
        <title>The draft genome of Latimeria chalumnae.</title>
        <authorList>
            <person name="Di Palma F."/>
            <person name="Alfoldi J."/>
            <person name="Johnson J."/>
            <person name="Berlin A."/>
            <person name="Gnerre S."/>
            <person name="Jaffe D."/>
            <person name="MacCallum I."/>
            <person name="Young S."/>
            <person name="Walker B.J."/>
            <person name="Lander E."/>
            <person name="Lindblad-Toh K."/>
        </authorList>
    </citation>
    <scope>NUCLEOTIDE SEQUENCE [LARGE SCALE GENOMIC DNA]</scope>
    <source>
        <strain evidence="3">Wild caught</strain>
    </source>
</reference>
<reference evidence="2" key="3">
    <citation type="submission" date="2025-09" db="UniProtKB">
        <authorList>
            <consortium name="Ensembl"/>
        </authorList>
    </citation>
    <scope>IDENTIFICATION</scope>
</reference>